<name>A0ABV4NTA2_9GAMM</name>
<reference evidence="2 3" key="1">
    <citation type="submission" date="2024-08" db="EMBL/GenBank/DDBJ databases">
        <authorList>
            <person name="Ishaq N."/>
        </authorList>
    </citation>
    <scope>NUCLEOTIDE SEQUENCE [LARGE SCALE GENOMIC DNA]</scope>
    <source>
        <strain evidence="2 3">DSM 18651</strain>
    </source>
</reference>
<gene>
    <name evidence="2" type="ORF">ACCI49_00295</name>
</gene>
<dbReference type="EMBL" id="JBGMEK010000001">
    <property type="protein sequence ID" value="MFA0809341.1"/>
    <property type="molecule type" value="Genomic_DNA"/>
</dbReference>
<protein>
    <submittedName>
        <fullName evidence="2">Uncharacterized protein</fullName>
    </submittedName>
</protein>
<comment type="caution">
    <text evidence="2">The sequence shown here is derived from an EMBL/GenBank/DDBJ whole genome shotgun (WGS) entry which is preliminary data.</text>
</comment>
<accession>A0ABV4NTA2</accession>
<dbReference type="RefSeq" id="WP_371836962.1">
    <property type="nucleotide sequence ID" value="NZ_JBGMEK010000001.1"/>
</dbReference>
<keyword evidence="1" id="KW-0175">Coiled coil</keyword>
<organism evidence="2 3">
    <name type="scientific">Microbulbifer epialgicus</name>
    <dbReference type="NCBI Taxonomy" id="393907"/>
    <lineage>
        <taxon>Bacteria</taxon>
        <taxon>Pseudomonadati</taxon>
        <taxon>Pseudomonadota</taxon>
        <taxon>Gammaproteobacteria</taxon>
        <taxon>Cellvibrionales</taxon>
        <taxon>Microbulbiferaceae</taxon>
        <taxon>Microbulbifer</taxon>
    </lineage>
</organism>
<dbReference type="Proteomes" id="UP001569428">
    <property type="component" value="Unassembled WGS sequence"/>
</dbReference>
<evidence type="ECO:0000256" key="1">
    <source>
        <dbReference type="SAM" id="Coils"/>
    </source>
</evidence>
<evidence type="ECO:0000313" key="3">
    <source>
        <dbReference type="Proteomes" id="UP001569428"/>
    </source>
</evidence>
<feature type="coiled-coil region" evidence="1">
    <location>
        <begin position="16"/>
        <end position="73"/>
    </location>
</feature>
<sequence length="172" mass="19671">MSKKQTISSLELLSELNNAKQKVAYLIRERKDLEEAIKKIESNLFKVIELAFKDDSEERIKSLKNKFRVSEKKFQVDEEYLSSENNKTLLYSLDGKSSVCGLKGEKVLETGESDTISVTELMSALDTANQKIGELTSELENTKICSEQRKHRIDDLESQLSKAKKPQLRRVL</sequence>
<keyword evidence="3" id="KW-1185">Reference proteome</keyword>
<evidence type="ECO:0000313" key="2">
    <source>
        <dbReference type="EMBL" id="MFA0809341.1"/>
    </source>
</evidence>
<proteinExistence type="predicted"/>